<dbReference type="GO" id="GO:0016787">
    <property type="term" value="F:hydrolase activity"/>
    <property type="evidence" value="ECO:0007669"/>
    <property type="project" value="UniProtKB-KW"/>
</dbReference>
<dbReference type="AlphaFoldDB" id="A0A4R3KPW3"/>
<comment type="similarity">
    <text evidence="1">Belongs to the 'GDXG' lipolytic enzyme family.</text>
</comment>
<feature type="domain" description="Alpha/beta hydrolase fold-3" evidence="3">
    <location>
        <begin position="54"/>
        <end position="251"/>
    </location>
</feature>
<sequence length="276" mass="30825">MDSIANKINADRAFFNDLGTIYPADKRVGITQEHIAGVSCYWFTPSQVEEERLIVYLHGGSFGLGSIQSHRAMVSHLASALTSKILFVEYSLAPEKPFPNAVNDVFSVYQQLILRSPKEKISLIGDSAGGGLAASFIHKAASEQIALPSCVVLISPWINLYCDTGSHITRKDMDKVLTKELLLEYAGYYANGNWEEADPARLNFERFPPLFILVGSDEILFDDSRIFYEKIRILQANCEMREYTNQGHVWLLADIDSASSKEALIHIDAFLRRTAG</sequence>
<comment type="caution">
    <text evidence="4">The sequence shown here is derived from an EMBL/GenBank/DDBJ whole genome shotgun (WGS) entry which is preliminary data.</text>
</comment>
<dbReference type="PANTHER" id="PTHR48081:SF8">
    <property type="entry name" value="ALPHA_BETA HYDROLASE FOLD-3 DOMAIN-CONTAINING PROTEIN-RELATED"/>
    <property type="match status" value="1"/>
</dbReference>
<keyword evidence="2 4" id="KW-0378">Hydrolase</keyword>
<accession>A0A4R3KPW3</accession>
<organism evidence="4 5">
    <name type="scientific">Anseongella ginsenosidimutans</name>
    <dbReference type="NCBI Taxonomy" id="496056"/>
    <lineage>
        <taxon>Bacteria</taxon>
        <taxon>Pseudomonadati</taxon>
        <taxon>Bacteroidota</taxon>
        <taxon>Sphingobacteriia</taxon>
        <taxon>Sphingobacteriales</taxon>
        <taxon>Sphingobacteriaceae</taxon>
        <taxon>Anseongella</taxon>
    </lineage>
</organism>
<dbReference type="InterPro" id="IPR050300">
    <property type="entry name" value="GDXG_lipolytic_enzyme"/>
</dbReference>
<dbReference type="InterPro" id="IPR029058">
    <property type="entry name" value="AB_hydrolase_fold"/>
</dbReference>
<dbReference type="RefSeq" id="WP_132129358.1">
    <property type="nucleotide sequence ID" value="NZ_CP042432.1"/>
</dbReference>
<dbReference type="OrthoDB" id="9815425at2"/>
<evidence type="ECO:0000256" key="1">
    <source>
        <dbReference type="ARBA" id="ARBA00010515"/>
    </source>
</evidence>
<dbReference type="Pfam" id="PF07859">
    <property type="entry name" value="Abhydrolase_3"/>
    <property type="match status" value="1"/>
</dbReference>
<reference evidence="4 5" key="1">
    <citation type="submission" date="2019-03" db="EMBL/GenBank/DDBJ databases">
        <title>Genomic Encyclopedia of Type Strains, Phase IV (KMG-IV): sequencing the most valuable type-strain genomes for metagenomic binning, comparative biology and taxonomic classification.</title>
        <authorList>
            <person name="Goeker M."/>
        </authorList>
    </citation>
    <scope>NUCLEOTIDE SEQUENCE [LARGE SCALE GENOMIC DNA]</scope>
    <source>
        <strain evidence="4 5">DSM 21100</strain>
    </source>
</reference>
<dbReference type="InterPro" id="IPR013094">
    <property type="entry name" value="AB_hydrolase_3"/>
</dbReference>
<dbReference type="Gene3D" id="3.40.50.1820">
    <property type="entry name" value="alpha/beta hydrolase"/>
    <property type="match status" value="1"/>
</dbReference>
<keyword evidence="5" id="KW-1185">Reference proteome</keyword>
<dbReference type="PANTHER" id="PTHR48081">
    <property type="entry name" value="AB HYDROLASE SUPERFAMILY PROTEIN C4A8.06C"/>
    <property type="match status" value="1"/>
</dbReference>
<dbReference type="PROSITE" id="PS01173">
    <property type="entry name" value="LIPASE_GDXG_HIS"/>
    <property type="match status" value="1"/>
</dbReference>
<evidence type="ECO:0000313" key="4">
    <source>
        <dbReference type="EMBL" id="TCS86794.1"/>
    </source>
</evidence>
<proteinExistence type="inferred from homology"/>
<dbReference type="Proteomes" id="UP000295807">
    <property type="component" value="Unassembled WGS sequence"/>
</dbReference>
<protein>
    <submittedName>
        <fullName evidence="4">Phosphinothricin tripeptide acetyl hydrolase</fullName>
    </submittedName>
</protein>
<name>A0A4R3KPW3_9SPHI</name>
<dbReference type="InterPro" id="IPR002168">
    <property type="entry name" value="Lipase_GDXG_HIS_AS"/>
</dbReference>
<evidence type="ECO:0000256" key="2">
    <source>
        <dbReference type="ARBA" id="ARBA00022801"/>
    </source>
</evidence>
<evidence type="ECO:0000313" key="5">
    <source>
        <dbReference type="Proteomes" id="UP000295807"/>
    </source>
</evidence>
<evidence type="ECO:0000259" key="3">
    <source>
        <dbReference type="Pfam" id="PF07859"/>
    </source>
</evidence>
<dbReference type="EMBL" id="SMAD01000006">
    <property type="protein sequence ID" value="TCS86794.1"/>
    <property type="molecule type" value="Genomic_DNA"/>
</dbReference>
<gene>
    <name evidence="4" type="ORF">EDD80_106104</name>
</gene>
<dbReference type="SUPFAM" id="SSF53474">
    <property type="entry name" value="alpha/beta-Hydrolases"/>
    <property type="match status" value="1"/>
</dbReference>